<sequence>MRPSATSKYNISPLKSQSLIVERQQSGQSTFSELFEDIIPEPPIKQHKLSSRSYQSNNSQELYKKTNLKSLSMVMQEQIELKEFDSIDLTFVANKLENDMEKQREEIRSLTDFDLDRNSQIKRKNILSPMRMKKSNIQ</sequence>
<dbReference type="AlphaFoldDB" id="A0AA86PWH4"/>
<evidence type="ECO:0000313" key="2">
    <source>
        <dbReference type="EMBL" id="CAL6045347.1"/>
    </source>
</evidence>
<reference evidence="1" key="1">
    <citation type="submission" date="2023-06" db="EMBL/GenBank/DDBJ databases">
        <authorList>
            <person name="Kurt Z."/>
        </authorList>
    </citation>
    <scope>NUCLEOTIDE SEQUENCE</scope>
</reference>
<accession>A0AA86PWH4</accession>
<evidence type="ECO:0000313" key="1">
    <source>
        <dbReference type="EMBL" id="CAI9947311.1"/>
    </source>
</evidence>
<proteinExistence type="predicted"/>
<reference evidence="2 4" key="2">
    <citation type="submission" date="2024-07" db="EMBL/GenBank/DDBJ databases">
        <authorList>
            <person name="Akdeniz Z."/>
        </authorList>
    </citation>
    <scope>NUCLEOTIDE SEQUENCE [LARGE SCALE GENOMIC DNA]</scope>
</reference>
<dbReference type="EMBL" id="CAXDID020000239">
    <property type="protein sequence ID" value="CAL6062330.1"/>
    <property type="molecule type" value="Genomic_DNA"/>
</dbReference>
<gene>
    <name evidence="1" type="ORF">HINF_LOCUS34956</name>
    <name evidence="2" type="ORF">HINF_LOCUS40994</name>
    <name evidence="3" type="ORF">HINF_LOCUS50134</name>
</gene>
<dbReference type="EMBL" id="CAXDID020000163">
    <property type="protein sequence ID" value="CAL6045347.1"/>
    <property type="molecule type" value="Genomic_DNA"/>
</dbReference>
<dbReference type="EMBL" id="CATOUU010000775">
    <property type="protein sequence ID" value="CAI9947311.1"/>
    <property type="molecule type" value="Genomic_DNA"/>
</dbReference>
<comment type="caution">
    <text evidence="1">The sequence shown here is derived from an EMBL/GenBank/DDBJ whole genome shotgun (WGS) entry which is preliminary data.</text>
</comment>
<dbReference type="Proteomes" id="UP001642409">
    <property type="component" value="Unassembled WGS sequence"/>
</dbReference>
<protein>
    <submittedName>
        <fullName evidence="2">Hypothetical_protein</fullName>
    </submittedName>
</protein>
<name>A0AA86PWH4_9EUKA</name>
<evidence type="ECO:0000313" key="4">
    <source>
        <dbReference type="Proteomes" id="UP001642409"/>
    </source>
</evidence>
<keyword evidence="4" id="KW-1185">Reference proteome</keyword>
<evidence type="ECO:0000313" key="3">
    <source>
        <dbReference type="EMBL" id="CAL6062330.1"/>
    </source>
</evidence>
<organism evidence="1">
    <name type="scientific">Hexamita inflata</name>
    <dbReference type="NCBI Taxonomy" id="28002"/>
    <lineage>
        <taxon>Eukaryota</taxon>
        <taxon>Metamonada</taxon>
        <taxon>Diplomonadida</taxon>
        <taxon>Hexamitidae</taxon>
        <taxon>Hexamitinae</taxon>
        <taxon>Hexamita</taxon>
    </lineage>
</organism>